<dbReference type="InterPro" id="IPR004046">
    <property type="entry name" value="GST_C"/>
</dbReference>
<evidence type="ECO:0000256" key="4">
    <source>
        <dbReference type="ARBA" id="ARBA00022723"/>
    </source>
</evidence>
<dbReference type="SUPFAM" id="SSF52540">
    <property type="entry name" value="P-loop containing nucleoside triphosphate hydrolases"/>
    <property type="match status" value="1"/>
</dbReference>
<dbReference type="SFLD" id="SFLDS00019">
    <property type="entry name" value="Glutathione_Transferase_(cytos"/>
    <property type="match status" value="1"/>
</dbReference>
<evidence type="ECO:0000256" key="6">
    <source>
        <dbReference type="ARBA" id="ARBA00023002"/>
    </source>
</evidence>
<keyword evidence="2 9" id="KW-0349">Heme</keyword>
<evidence type="ECO:0000256" key="7">
    <source>
        <dbReference type="ARBA" id="ARBA00023004"/>
    </source>
</evidence>
<dbReference type="GO" id="GO:0020037">
    <property type="term" value="F:heme binding"/>
    <property type="evidence" value="ECO:0007669"/>
    <property type="project" value="InterPro"/>
</dbReference>
<evidence type="ECO:0000256" key="2">
    <source>
        <dbReference type="ARBA" id="ARBA00022617"/>
    </source>
</evidence>
<evidence type="ECO:0000256" key="8">
    <source>
        <dbReference type="ARBA" id="ARBA00023136"/>
    </source>
</evidence>
<organism evidence="12 13">
    <name type="scientific">Phaeosphaeria nodorum (strain SN15 / ATCC MYA-4574 / FGSC 10173)</name>
    <name type="common">Glume blotch fungus</name>
    <name type="synonym">Parastagonospora nodorum</name>
    <dbReference type="NCBI Taxonomy" id="321614"/>
    <lineage>
        <taxon>Eukaryota</taxon>
        <taxon>Fungi</taxon>
        <taxon>Dikarya</taxon>
        <taxon>Ascomycota</taxon>
        <taxon>Pezizomycotina</taxon>
        <taxon>Dothideomycetes</taxon>
        <taxon>Pleosporomycetidae</taxon>
        <taxon>Pleosporales</taxon>
        <taxon>Pleosporineae</taxon>
        <taxon>Phaeosphaeriaceae</taxon>
        <taxon>Parastagonospora</taxon>
    </lineage>
</organism>
<dbReference type="SMART" id="SM00173">
    <property type="entry name" value="RAS"/>
    <property type="match status" value="1"/>
</dbReference>
<dbReference type="PROSITE" id="PS50405">
    <property type="entry name" value="GST_CTER"/>
    <property type="match status" value="1"/>
</dbReference>
<keyword evidence="7 9" id="KW-0408">Iron</keyword>
<dbReference type="PANTHER" id="PTHR24282:SF211">
    <property type="entry name" value="CYTOCHROME P450-RELATED"/>
    <property type="match status" value="1"/>
</dbReference>
<dbReference type="InterPro" id="IPR036282">
    <property type="entry name" value="Glutathione-S-Trfase_C_sf"/>
</dbReference>
<dbReference type="Gene3D" id="1.10.630.10">
    <property type="entry name" value="Cytochrome P450"/>
    <property type="match status" value="2"/>
</dbReference>
<feature type="domain" description="GST N-terminal" evidence="10">
    <location>
        <begin position="235"/>
        <end position="315"/>
    </location>
</feature>
<dbReference type="InterPro" id="IPR027417">
    <property type="entry name" value="P-loop_NTPase"/>
</dbReference>
<proteinExistence type="predicted"/>
<dbReference type="GO" id="GO:0016705">
    <property type="term" value="F:oxidoreductase activity, acting on paired donors, with incorporation or reduction of molecular oxygen"/>
    <property type="evidence" value="ECO:0007669"/>
    <property type="project" value="InterPro"/>
</dbReference>
<comment type="subcellular location">
    <subcellularLocation>
        <location evidence="1">Membrane</location>
    </subcellularLocation>
</comment>
<evidence type="ECO:0000256" key="1">
    <source>
        <dbReference type="ARBA" id="ARBA00004370"/>
    </source>
</evidence>
<dbReference type="InterPro" id="IPR017972">
    <property type="entry name" value="Cyt_P450_CS"/>
</dbReference>
<keyword evidence="3" id="KW-0812">Transmembrane</keyword>
<dbReference type="Pfam" id="PF00067">
    <property type="entry name" value="p450"/>
    <property type="match status" value="2"/>
</dbReference>
<dbReference type="SMART" id="SM00175">
    <property type="entry name" value="RAB"/>
    <property type="match status" value="1"/>
</dbReference>
<evidence type="ECO:0000256" key="5">
    <source>
        <dbReference type="ARBA" id="ARBA00022989"/>
    </source>
</evidence>
<dbReference type="PROSITE" id="PS00086">
    <property type="entry name" value="CYTOCHROME_P450"/>
    <property type="match status" value="1"/>
</dbReference>
<dbReference type="GeneID" id="5980066"/>
<dbReference type="InterPro" id="IPR001128">
    <property type="entry name" value="Cyt_P450"/>
</dbReference>
<evidence type="ECO:0000256" key="3">
    <source>
        <dbReference type="ARBA" id="ARBA00022692"/>
    </source>
</evidence>
<dbReference type="VEuPathDB" id="FungiDB:JI435_129390"/>
<name>Q0U5M5_PHANO</name>
<dbReference type="Gene3D" id="1.20.1050.10">
    <property type="match status" value="1"/>
</dbReference>
<feature type="domain" description="GST C-terminal" evidence="11">
    <location>
        <begin position="322"/>
        <end position="456"/>
    </location>
</feature>
<sequence>MINAYRLASPASTVDGMGEVVVFGEAQVGKTCFIDMLTQGRHFAQYMGVGLEDSLHRMTINGEVVEAYFTDLSSTTLRTADANFSPEIFIQSLSGAVGVVLLYDITSLESFEHITEQSYAYACMCSNYMGENAGDRIREYILVGNKKDIVEKEPEKRQIDEELAAEWAQSQGMRHVELTTHKREDVEKAVHDLMRSIMRAKEFAKKEKARGKAPRIKDHSDITTKAKIKQALAMQPLILISATPSPFARMNRIALALKSIPFTLKNEIPWESATETPKYNPLEKLPIMLFPDSRAPVYDSAHIQEYIVAKYADLPPRLITGNVDQDLEIRQIVVLGEGCLDAIVLNRWEGRRDKDKQSQLWMDRQNRKIDGALRAFNDMVVARIDAGKEYLVGEELTIADIAAVCTVGWIGWAGIREGWEEKYPVLAKWVGKLDGRKEFRETRPVMFDLKETVMAFGSNIVRLARRLGIATENFDRFYLFGWEANERYQVHAELGDAFTLVAPGGYWVYVADPKAVWDVLKRPRDFGRNIKQLEVLNVYGKNLSTTEGHEWQKHRKITAATFTERNNELVWQSSLSQGHSMLQYWLDRAPKPIRSVADDSKTFTLNVLAAALFTKEYPFEGQEEMKKRHTSIENPSDDSHQYRNSFSRILRGIILIAIFGGETLRKSSWMPTSWKQVGQAVQDFRSYVLKMIQEERESIANNTSTRKDLVSALVRASLVQQPDDARDMTISEQDMISNIFVYGFAGNDTTAISLAHTIVNLAAHPATQEWIREEIQHYCADDDSTAWPYDTWTKLVRCQAVAVTNSNVSLNFSGLHTNTQIWGSSAMTWDPARFIDGKGIGGEQLRIFPDGVYVPWSYGERLCPGKRFSQVELAAVVAVLFRKHGVEVVPEMGEEVVEARERAERVSMDIQMTLLNEMYQPGKVGLMWAEVE</sequence>
<evidence type="ECO:0000256" key="9">
    <source>
        <dbReference type="PIRSR" id="PIRSR602401-1"/>
    </source>
</evidence>
<dbReference type="GO" id="GO:0003924">
    <property type="term" value="F:GTPase activity"/>
    <property type="evidence" value="ECO:0007669"/>
    <property type="project" value="InterPro"/>
</dbReference>
<comment type="cofactor">
    <cofactor evidence="9">
        <name>heme</name>
        <dbReference type="ChEBI" id="CHEBI:30413"/>
    </cofactor>
</comment>
<keyword evidence="8" id="KW-0472">Membrane</keyword>
<dbReference type="Gene3D" id="3.40.50.300">
    <property type="entry name" value="P-loop containing nucleotide triphosphate hydrolases"/>
    <property type="match status" value="1"/>
</dbReference>
<evidence type="ECO:0000313" key="13">
    <source>
        <dbReference type="Proteomes" id="UP000001055"/>
    </source>
</evidence>
<evidence type="ECO:0008006" key="14">
    <source>
        <dbReference type="Google" id="ProtNLM"/>
    </source>
</evidence>
<evidence type="ECO:0000313" key="12">
    <source>
        <dbReference type="EMBL" id="EAT79739.2"/>
    </source>
</evidence>
<feature type="binding site" description="axial binding residue" evidence="9">
    <location>
        <position position="863"/>
    </location>
    <ligand>
        <name>heme</name>
        <dbReference type="ChEBI" id="CHEBI:30413"/>
    </ligand>
    <ligandPart>
        <name>Fe</name>
        <dbReference type="ChEBI" id="CHEBI:18248"/>
    </ligandPart>
</feature>
<gene>
    <name evidence="12" type="ORF">SNOG_12939</name>
</gene>
<dbReference type="EMBL" id="CH445348">
    <property type="protein sequence ID" value="EAT79739.2"/>
    <property type="molecule type" value="Genomic_DNA"/>
</dbReference>
<dbReference type="RefSeq" id="XP_001803153.1">
    <property type="nucleotide sequence ID" value="XM_001803101.1"/>
</dbReference>
<keyword evidence="6" id="KW-0560">Oxidoreductase</keyword>
<dbReference type="GO" id="GO:0005506">
    <property type="term" value="F:iron ion binding"/>
    <property type="evidence" value="ECO:0007669"/>
    <property type="project" value="InterPro"/>
</dbReference>
<dbReference type="PANTHER" id="PTHR24282">
    <property type="entry name" value="CYTOCHROME P450 FAMILY MEMBER"/>
    <property type="match status" value="1"/>
</dbReference>
<dbReference type="InterPro" id="IPR036249">
    <property type="entry name" value="Thioredoxin-like_sf"/>
</dbReference>
<reference evidence="13" key="1">
    <citation type="journal article" date="2007" name="Plant Cell">
        <title>Dothideomycete-plant interactions illuminated by genome sequencing and EST analysis of the wheat pathogen Stagonospora nodorum.</title>
        <authorList>
            <person name="Hane J.K."/>
            <person name="Lowe R.G."/>
            <person name="Solomon P.S."/>
            <person name="Tan K.C."/>
            <person name="Schoch C.L."/>
            <person name="Spatafora J.W."/>
            <person name="Crous P.W."/>
            <person name="Kodira C."/>
            <person name="Birren B.W."/>
            <person name="Galagan J.E."/>
            <person name="Torriani S.F."/>
            <person name="McDonald B.A."/>
            <person name="Oliver R.P."/>
        </authorList>
    </citation>
    <scope>NUCLEOTIDE SEQUENCE [LARGE SCALE GENOMIC DNA]</scope>
    <source>
        <strain evidence="13">SN15 / ATCC MYA-4574 / FGSC 10173</strain>
    </source>
</reference>
<accession>Q0U5M5</accession>
<dbReference type="VEuPathDB" id="FungiDB:JI435_308590"/>
<dbReference type="PROSITE" id="PS51419">
    <property type="entry name" value="RAB"/>
    <property type="match status" value="1"/>
</dbReference>
<evidence type="ECO:0000259" key="11">
    <source>
        <dbReference type="PROSITE" id="PS50405"/>
    </source>
</evidence>
<dbReference type="InterPro" id="IPR004045">
    <property type="entry name" value="Glutathione_S-Trfase_N"/>
</dbReference>
<dbReference type="Pfam" id="PF00043">
    <property type="entry name" value="GST_C"/>
    <property type="match status" value="1"/>
</dbReference>
<dbReference type="GO" id="GO:0004497">
    <property type="term" value="F:monooxygenase activity"/>
    <property type="evidence" value="ECO:0000318"/>
    <property type="project" value="GO_Central"/>
</dbReference>
<dbReference type="PROSITE" id="PS51421">
    <property type="entry name" value="RAS"/>
    <property type="match status" value="1"/>
</dbReference>
<dbReference type="SUPFAM" id="SSF48264">
    <property type="entry name" value="Cytochrome P450"/>
    <property type="match status" value="1"/>
</dbReference>
<dbReference type="GO" id="GO:0016020">
    <property type="term" value="C:membrane"/>
    <property type="evidence" value="ECO:0007669"/>
    <property type="project" value="UniProtKB-SubCell"/>
</dbReference>
<dbReference type="SUPFAM" id="SSF47616">
    <property type="entry name" value="GST C-terminal domain-like"/>
    <property type="match status" value="1"/>
</dbReference>
<dbReference type="FunFam" id="1.10.630.10:FF:000443">
    <property type="entry name" value="Uncharacterized protein"/>
    <property type="match status" value="1"/>
</dbReference>
<dbReference type="SUPFAM" id="SSF52833">
    <property type="entry name" value="Thioredoxin-like"/>
    <property type="match status" value="1"/>
</dbReference>
<dbReference type="FunFam" id="3.40.30.10:FF:000885">
    <property type="entry name" value="Uncharacterized protein (Fragment)"/>
    <property type="match status" value="1"/>
</dbReference>
<dbReference type="InterPro" id="IPR001806">
    <property type="entry name" value="Small_GTPase"/>
</dbReference>
<dbReference type="KEGG" id="pno:SNOG_12939"/>
<dbReference type="InterPro" id="IPR050665">
    <property type="entry name" value="Cytochrome_P450_Monooxygen"/>
</dbReference>
<dbReference type="Pfam" id="PF13409">
    <property type="entry name" value="GST_N_2"/>
    <property type="match status" value="1"/>
</dbReference>
<evidence type="ECO:0000259" key="10">
    <source>
        <dbReference type="PROSITE" id="PS50404"/>
    </source>
</evidence>
<dbReference type="GO" id="GO:0005525">
    <property type="term" value="F:GTP binding"/>
    <property type="evidence" value="ECO:0007669"/>
    <property type="project" value="InterPro"/>
</dbReference>
<keyword evidence="5" id="KW-1133">Transmembrane helix</keyword>
<dbReference type="InterPro" id="IPR002401">
    <property type="entry name" value="Cyt_P450_E_grp-I"/>
</dbReference>
<dbReference type="PRINTS" id="PR00463">
    <property type="entry name" value="EP450I"/>
</dbReference>
<dbReference type="FunFam" id="1.10.630.10:FF:000472">
    <property type="entry name" value="Uncharacterized protein"/>
    <property type="match status" value="1"/>
</dbReference>
<dbReference type="AlphaFoldDB" id="Q0U5M5"/>
<keyword evidence="4 9" id="KW-0479">Metal-binding</keyword>
<dbReference type="PROSITE" id="PS50404">
    <property type="entry name" value="GST_NTER"/>
    <property type="match status" value="1"/>
</dbReference>
<dbReference type="InterPro" id="IPR036396">
    <property type="entry name" value="Cyt_P450_sf"/>
</dbReference>
<dbReference type="InterPro" id="IPR010987">
    <property type="entry name" value="Glutathione-S-Trfase_C-like"/>
</dbReference>
<dbReference type="InterPro" id="IPR040079">
    <property type="entry name" value="Glutathione_S-Trfase"/>
</dbReference>
<dbReference type="Proteomes" id="UP000001055">
    <property type="component" value="Unassembled WGS sequence"/>
</dbReference>
<dbReference type="Pfam" id="PF00071">
    <property type="entry name" value="Ras"/>
    <property type="match status" value="1"/>
</dbReference>
<dbReference type="InParanoid" id="Q0U5M5"/>
<dbReference type="Gene3D" id="3.40.30.10">
    <property type="entry name" value="Glutaredoxin"/>
    <property type="match status" value="1"/>
</dbReference>
<protein>
    <recommendedName>
        <fullName evidence="14">GST N-terminal domain-containing protein</fullName>
    </recommendedName>
</protein>